<evidence type="ECO:0000256" key="3">
    <source>
        <dbReference type="ARBA" id="ARBA00022741"/>
    </source>
</evidence>
<dbReference type="InterPro" id="IPR003439">
    <property type="entry name" value="ABC_transporter-like_ATP-bd"/>
</dbReference>
<dbReference type="PANTHER" id="PTHR43335:SF2">
    <property type="entry name" value="ABC TRANSPORTER, ATP-BINDING PROTEIN"/>
    <property type="match status" value="1"/>
</dbReference>
<dbReference type="AlphaFoldDB" id="A0A3E2W4E9"/>
<dbReference type="GO" id="GO:0005524">
    <property type="term" value="F:ATP binding"/>
    <property type="evidence" value="ECO:0007669"/>
    <property type="project" value="UniProtKB-KW"/>
</dbReference>
<dbReference type="PROSITE" id="PS50893">
    <property type="entry name" value="ABC_TRANSPORTER_2"/>
    <property type="match status" value="1"/>
</dbReference>
<dbReference type="EMBL" id="QVEV01000001">
    <property type="protein sequence ID" value="RGC19069.1"/>
    <property type="molecule type" value="Genomic_DNA"/>
</dbReference>
<comment type="caution">
    <text evidence="6">The sequence shown here is derived from an EMBL/GenBank/DDBJ whole genome shotgun (WGS) entry which is preliminary data.</text>
</comment>
<dbReference type="PANTHER" id="PTHR43335">
    <property type="entry name" value="ABC TRANSPORTER, ATP-BINDING PROTEIN"/>
    <property type="match status" value="1"/>
</dbReference>
<dbReference type="PROSITE" id="PS00211">
    <property type="entry name" value="ABC_TRANSPORTER_1"/>
    <property type="match status" value="1"/>
</dbReference>
<evidence type="ECO:0000256" key="1">
    <source>
        <dbReference type="ARBA" id="ARBA00005417"/>
    </source>
</evidence>
<dbReference type="GO" id="GO:0016887">
    <property type="term" value="F:ATP hydrolysis activity"/>
    <property type="evidence" value="ECO:0007669"/>
    <property type="project" value="InterPro"/>
</dbReference>
<dbReference type="InterPro" id="IPR027417">
    <property type="entry name" value="P-loop_NTPase"/>
</dbReference>
<evidence type="ECO:0000256" key="2">
    <source>
        <dbReference type="ARBA" id="ARBA00022448"/>
    </source>
</evidence>
<dbReference type="Gene3D" id="3.40.50.300">
    <property type="entry name" value="P-loop containing nucleotide triphosphate hydrolases"/>
    <property type="match status" value="1"/>
</dbReference>
<evidence type="ECO:0000259" key="5">
    <source>
        <dbReference type="PROSITE" id="PS50893"/>
    </source>
</evidence>
<organism evidence="6 7">
    <name type="scientific">Clostridium innocuum</name>
    <dbReference type="NCBI Taxonomy" id="1522"/>
    <lineage>
        <taxon>Bacteria</taxon>
        <taxon>Bacillati</taxon>
        <taxon>Bacillota</taxon>
        <taxon>Clostridia</taxon>
        <taxon>Eubacteriales</taxon>
        <taxon>Clostridiaceae</taxon>
        <taxon>Clostridium</taxon>
    </lineage>
</organism>
<sequence length="288" mass="32642">MRLEIRNLCKQYDRELALDHVNMVLENGIYGILGPNGAGKSTLMNILSLLLKPTQGEVYLNQADIRKMGSSYLKCIGYMPQINCLYDDFTLQENLLYIASLKGMAKHGLDAMIQHLAEEVELQDVLYKKIRSFSGGMKQRAMFAQSLLGNPSILILDEPTAGLDPQKRIELRNLIARMSRERIVLIATHVVSDIEFIANQIILLKKGKLLLKATPQELLRSVQQNVMEIQVTETELNNLQKKYQISNLHYEQNALFARLITHDASSLSGRRVQPDLNDVYLYYFGSGA</sequence>
<dbReference type="RefSeq" id="WP_117441546.1">
    <property type="nucleotide sequence ID" value="NZ_JAJFEN010000001.1"/>
</dbReference>
<keyword evidence="2" id="KW-0813">Transport</keyword>
<dbReference type="InterPro" id="IPR003593">
    <property type="entry name" value="AAA+_ATPase"/>
</dbReference>
<accession>A0A3E2W4E9</accession>
<dbReference type="Proteomes" id="UP000260025">
    <property type="component" value="Unassembled WGS sequence"/>
</dbReference>
<reference evidence="6 7" key="1">
    <citation type="submission" date="2018-08" db="EMBL/GenBank/DDBJ databases">
        <title>A genome reference for cultivated species of the human gut microbiota.</title>
        <authorList>
            <person name="Zou Y."/>
            <person name="Xue W."/>
            <person name="Luo G."/>
        </authorList>
    </citation>
    <scope>NUCLEOTIDE SEQUENCE [LARGE SCALE GENOMIC DNA]</scope>
    <source>
        <strain evidence="6 7">OF01-2LB</strain>
    </source>
</reference>
<proteinExistence type="inferred from homology"/>
<feature type="domain" description="ABC transporter" evidence="5">
    <location>
        <begin position="3"/>
        <end position="231"/>
    </location>
</feature>
<keyword evidence="3" id="KW-0547">Nucleotide-binding</keyword>
<comment type="similarity">
    <text evidence="1">Belongs to the ABC transporter superfamily.</text>
</comment>
<evidence type="ECO:0000313" key="7">
    <source>
        <dbReference type="Proteomes" id="UP000260025"/>
    </source>
</evidence>
<dbReference type="InterPro" id="IPR017871">
    <property type="entry name" value="ABC_transporter-like_CS"/>
</dbReference>
<protein>
    <submittedName>
        <fullName evidence="6">ATP-binding cassette domain-containing protein</fullName>
    </submittedName>
</protein>
<dbReference type="SUPFAM" id="SSF52540">
    <property type="entry name" value="P-loop containing nucleoside triphosphate hydrolases"/>
    <property type="match status" value="1"/>
</dbReference>
<dbReference type="Pfam" id="PF00005">
    <property type="entry name" value="ABC_tran"/>
    <property type="match status" value="1"/>
</dbReference>
<dbReference type="OrthoDB" id="9775135at2"/>
<keyword evidence="4 6" id="KW-0067">ATP-binding</keyword>
<name>A0A3E2W4E9_CLOIN</name>
<evidence type="ECO:0000256" key="4">
    <source>
        <dbReference type="ARBA" id="ARBA00022840"/>
    </source>
</evidence>
<gene>
    <name evidence="6" type="ORF">DXA38_00860</name>
</gene>
<dbReference type="SMART" id="SM00382">
    <property type="entry name" value="AAA"/>
    <property type="match status" value="1"/>
</dbReference>
<evidence type="ECO:0000313" key="6">
    <source>
        <dbReference type="EMBL" id="RGC19069.1"/>
    </source>
</evidence>